<name>A0A0G1PIB4_9BACT</name>
<evidence type="ECO:0008006" key="3">
    <source>
        <dbReference type="Google" id="ProtNLM"/>
    </source>
</evidence>
<evidence type="ECO:0000313" key="1">
    <source>
        <dbReference type="EMBL" id="KKU05098.1"/>
    </source>
</evidence>
<dbReference type="EMBL" id="LCKT01000003">
    <property type="protein sequence ID" value="KKU05098.1"/>
    <property type="molecule type" value="Genomic_DNA"/>
</dbReference>
<accession>A0A0G1PIB4</accession>
<proteinExistence type="predicted"/>
<organism evidence="1 2">
    <name type="scientific">Candidatus Giovannonibacteria bacterium GW2011_GWA2_45_21</name>
    <dbReference type="NCBI Taxonomy" id="1618649"/>
    <lineage>
        <taxon>Bacteria</taxon>
        <taxon>Candidatus Giovannoniibacteriota</taxon>
    </lineage>
</organism>
<dbReference type="AlphaFoldDB" id="A0A0G1PIB4"/>
<comment type="caution">
    <text evidence="1">The sequence shown here is derived from an EMBL/GenBank/DDBJ whole genome shotgun (WGS) entry which is preliminary data.</text>
</comment>
<gene>
    <name evidence="1" type="ORF">UX06_C0003G0002</name>
</gene>
<dbReference type="Proteomes" id="UP000034696">
    <property type="component" value="Unassembled WGS sequence"/>
</dbReference>
<evidence type="ECO:0000313" key="2">
    <source>
        <dbReference type="Proteomes" id="UP000034696"/>
    </source>
</evidence>
<protein>
    <recommendedName>
        <fullName evidence="3">Type 4 fimbrial biogenesis protein PilX N-terminal domain-containing protein</fullName>
    </recommendedName>
</protein>
<sequence length="191" mass="20085">MIKSRGIALVISVIIVSIVLAVSIGVSNIVSTEISLSNTGRQSQLAFYAADAGVDCAIYWDTINDGDPGSAFATSSSSQNEIECAGDNFNVGGWSSCTGGLTGNVSEPTSPCTSPNDKKAGRSIWLIEFQNNSCAIVGVIKRENISNPSDKYIETFIHADGYASGISGGPFVCDPSNPRAFQRSLETTVFE</sequence>
<reference evidence="1 2" key="1">
    <citation type="journal article" date="2015" name="Nature">
        <title>rRNA introns, odd ribosomes, and small enigmatic genomes across a large radiation of phyla.</title>
        <authorList>
            <person name="Brown C.T."/>
            <person name="Hug L.A."/>
            <person name="Thomas B.C."/>
            <person name="Sharon I."/>
            <person name="Castelle C.J."/>
            <person name="Singh A."/>
            <person name="Wilkins M.J."/>
            <person name="Williams K.H."/>
            <person name="Banfield J.F."/>
        </authorList>
    </citation>
    <scope>NUCLEOTIDE SEQUENCE [LARGE SCALE GENOMIC DNA]</scope>
</reference>